<feature type="transmembrane region" description="Helical" evidence="1">
    <location>
        <begin position="39"/>
        <end position="62"/>
    </location>
</feature>
<feature type="transmembrane region" description="Helical" evidence="1">
    <location>
        <begin position="12"/>
        <end position="33"/>
    </location>
</feature>
<keyword evidence="1" id="KW-0472">Membrane</keyword>
<comment type="caution">
    <text evidence="2">The sequence shown here is derived from an EMBL/GenBank/DDBJ whole genome shotgun (WGS) entry which is preliminary data.</text>
</comment>
<dbReference type="Proteomes" id="UP000248161">
    <property type="component" value="Unassembled WGS sequence"/>
</dbReference>
<keyword evidence="1" id="KW-1133">Transmembrane helix</keyword>
<dbReference type="AlphaFoldDB" id="A0A2V3HRI8"/>
<proteinExistence type="predicted"/>
<gene>
    <name evidence="2" type="ORF">CXX69_04405</name>
</gene>
<sequence length="72" mass="7961">MDRGELKDLDLVVAVSIGFLTLPTWAGVLGGIGTSEALASLPLSMIPTFAVPIYFIFHLITLRRLRKWPAHR</sequence>
<organism evidence="2 3">
    <name type="scientific">Candidatus Thalassarchaeum betae</name>
    <dbReference type="NCBI Taxonomy" id="2599289"/>
    <lineage>
        <taxon>Archaea</taxon>
        <taxon>Methanobacteriati</taxon>
        <taxon>Thermoplasmatota</taxon>
        <taxon>Candidatus Poseidoniia</taxon>
        <taxon>Candidatus Poseidoniales</taxon>
        <taxon>Candidatus Thalassarchaeaceae</taxon>
        <taxon>Candidatus Thalassarchaeum</taxon>
    </lineage>
</organism>
<keyword evidence="1" id="KW-0812">Transmembrane</keyword>
<evidence type="ECO:0000313" key="3">
    <source>
        <dbReference type="Proteomes" id="UP000248161"/>
    </source>
</evidence>
<reference evidence="2 3" key="1">
    <citation type="journal article" date="2015" name="Nat. Commun.">
        <title>Genomic and transcriptomic evidence for scavenging of diverse organic compounds by widespread deep-sea archaea.</title>
        <authorList>
            <person name="Li M."/>
            <person name="Baker B.J."/>
            <person name="Anantharaman K."/>
            <person name="Jain S."/>
            <person name="Breier J.A."/>
            <person name="Dick G.J."/>
        </authorList>
    </citation>
    <scope>NUCLEOTIDE SEQUENCE [LARGE SCALE GENOMIC DNA]</scope>
    <source>
        <strain evidence="2">Cayman_51_deep</strain>
    </source>
</reference>
<accession>A0A2V3HRI8</accession>
<name>A0A2V3HRI8_9ARCH</name>
<evidence type="ECO:0000313" key="2">
    <source>
        <dbReference type="EMBL" id="PXF21452.1"/>
    </source>
</evidence>
<evidence type="ECO:0000256" key="1">
    <source>
        <dbReference type="SAM" id="Phobius"/>
    </source>
</evidence>
<protein>
    <submittedName>
        <fullName evidence="2">Uncharacterized protein</fullName>
    </submittedName>
</protein>
<dbReference type="EMBL" id="PSPG01000008">
    <property type="protein sequence ID" value="PXF21452.1"/>
    <property type="molecule type" value="Genomic_DNA"/>
</dbReference>